<evidence type="ECO:0000256" key="6">
    <source>
        <dbReference type="ARBA" id="ARBA00022857"/>
    </source>
</evidence>
<accession>A0A346NJY6</accession>
<evidence type="ECO:0000256" key="8">
    <source>
        <dbReference type="ARBA" id="ARBA00032024"/>
    </source>
</evidence>
<dbReference type="InterPro" id="IPR036291">
    <property type="entry name" value="NAD(P)-bd_dom_sf"/>
</dbReference>
<dbReference type="EC" id="1.1.1.169" evidence="3 10"/>
<evidence type="ECO:0000256" key="5">
    <source>
        <dbReference type="ARBA" id="ARBA00022655"/>
    </source>
</evidence>
<dbReference type="GO" id="GO:0050661">
    <property type="term" value="F:NADP binding"/>
    <property type="evidence" value="ECO:0007669"/>
    <property type="project" value="TreeGrafter"/>
</dbReference>
<evidence type="ECO:0000256" key="3">
    <source>
        <dbReference type="ARBA" id="ARBA00013014"/>
    </source>
</evidence>
<evidence type="ECO:0000256" key="4">
    <source>
        <dbReference type="ARBA" id="ARBA00019465"/>
    </source>
</evidence>
<dbReference type="InterPro" id="IPR013328">
    <property type="entry name" value="6PGD_dom2"/>
</dbReference>
<dbReference type="AlphaFoldDB" id="A0A346NJY6"/>
<keyword evidence="5 10" id="KW-0566">Pantothenate biosynthesis</keyword>
<dbReference type="SUPFAM" id="SSF51735">
    <property type="entry name" value="NAD(P)-binding Rossmann-fold domains"/>
    <property type="match status" value="1"/>
</dbReference>
<evidence type="ECO:0000256" key="1">
    <source>
        <dbReference type="ARBA" id="ARBA00004994"/>
    </source>
</evidence>
<evidence type="ECO:0000256" key="2">
    <source>
        <dbReference type="ARBA" id="ARBA00007870"/>
    </source>
</evidence>
<protein>
    <recommendedName>
        <fullName evidence="4 10">2-dehydropantoate 2-reductase</fullName>
        <ecNumber evidence="3 10">1.1.1.169</ecNumber>
    </recommendedName>
    <alternativeName>
        <fullName evidence="8 10">Ketopantoate reductase</fullName>
    </alternativeName>
</protein>
<organism evidence="13 14">
    <name type="scientific">Salinimonas sediminis</name>
    <dbReference type="NCBI Taxonomy" id="2303538"/>
    <lineage>
        <taxon>Bacteria</taxon>
        <taxon>Pseudomonadati</taxon>
        <taxon>Pseudomonadota</taxon>
        <taxon>Gammaproteobacteria</taxon>
        <taxon>Alteromonadales</taxon>
        <taxon>Alteromonadaceae</taxon>
        <taxon>Alteromonas/Salinimonas group</taxon>
        <taxon>Salinimonas</taxon>
    </lineage>
</organism>
<keyword evidence="7 10" id="KW-0560">Oxidoreductase</keyword>
<dbReference type="Proteomes" id="UP000262073">
    <property type="component" value="Chromosome"/>
</dbReference>
<dbReference type="Gene3D" id="3.40.50.720">
    <property type="entry name" value="NAD(P)-binding Rossmann-like Domain"/>
    <property type="match status" value="1"/>
</dbReference>
<comment type="function">
    <text evidence="10">Catalyzes the NADPH-dependent reduction of ketopantoate into pantoic acid.</text>
</comment>
<reference evidence="13 14" key="1">
    <citation type="submission" date="2018-08" db="EMBL/GenBank/DDBJ databases">
        <title>Salinimonas sediminis sp. nov., a piezophilic bacterium isolated from a deep-sea sediment sample from the New Britain Trench.</title>
        <authorList>
            <person name="Cao J."/>
        </authorList>
    </citation>
    <scope>NUCLEOTIDE SEQUENCE [LARGE SCALE GENOMIC DNA]</scope>
    <source>
        <strain evidence="13 14">N102</strain>
    </source>
</reference>
<dbReference type="InterPro" id="IPR013752">
    <property type="entry name" value="KPA_reductase"/>
</dbReference>
<dbReference type="KEGG" id="salm:D0Y50_05295"/>
<dbReference type="Pfam" id="PF08546">
    <property type="entry name" value="ApbA_C"/>
    <property type="match status" value="1"/>
</dbReference>
<evidence type="ECO:0000256" key="10">
    <source>
        <dbReference type="RuleBase" id="RU362068"/>
    </source>
</evidence>
<comment type="pathway">
    <text evidence="1 10">Cofactor biosynthesis; (R)-pantothenate biosynthesis; (R)-pantoate from 3-methyl-2-oxobutanoate: step 2/2.</text>
</comment>
<dbReference type="PANTHER" id="PTHR43765">
    <property type="entry name" value="2-DEHYDROPANTOATE 2-REDUCTASE-RELATED"/>
    <property type="match status" value="1"/>
</dbReference>
<dbReference type="InterPro" id="IPR013332">
    <property type="entry name" value="KPR_N"/>
</dbReference>
<proteinExistence type="inferred from homology"/>
<feature type="domain" description="Ketopantoate reductase N-terminal" evidence="11">
    <location>
        <begin position="9"/>
        <end position="151"/>
    </location>
</feature>
<name>A0A346NJY6_9ALTE</name>
<feature type="domain" description="Ketopantoate reductase C-terminal" evidence="12">
    <location>
        <begin position="180"/>
        <end position="303"/>
    </location>
</feature>
<dbReference type="InterPro" id="IPR008927">
    <property type="entry name" value="6-PGluconate_DH-like_C_sf"/>
</dbReference>
<evidence type="ECO:0000313" key="13">
    <source>
        <dbReference type="EMBL" id="AXR05843.1"/>
    </source>
</evidence>
<evidence type="ECO:0000256" key="7">
    <source>
        <dbReference type="ARBA" id="ARBA00023002"/>
    </source>
</evidence>
<dbReference type="RefSeq" id="WP_117315845.1">
    <property type="nucleotide sequence ID" value="NZ_CP031769.1"/>
</dbReference>
<evidence type="ECO:0000259" key="11">
    <source>
        <dbReference type="Pfam" id="PF02558"/>
    </source>
</evidence>
<dbReference type="Pfam" id="PF02558">
    <property type="entry name" value="ApbA"/>
    <property type="match status" value="1"/>
</dbReference>
<dbReference type="Gene3D" id="1.10.1040.10">
    <property type="entry name" value="N-(1-d-carboxylethyl)-l-norvaline Dehydrogenase, domain 2"/>
    <property type="match status" value="1"/>
</dbReference>
<dbReference type="GO" id="GO:0005737">
    <property type="term" value="C:cytoplasm"/>
    <property type="evidence" value="ECO:0007669"/>
    <property type="project" value="TreeGrafter"/>
</dbReference>
<gene>
    <name evidence="13" type="ORF">D0Y50_05295</name>
</gene>
<dbReference type="NCBIfam" id="TIGR00745">
    <property type="entry name" value="apbA_panE"/>
    <property type="match status" value="1"/>
</dbReference>
<dbReference type="InterPro" id="IPR003710">
    <property type="entry name" value="ApbA"/>
</dbReference>
<evidence type="ECO:0000313" key="14">
    <source>
        <dbReference type="Proteomes" id="UP000262073"/>
    </source>
</evidence>
<dbReference type="PANTHER" id="PTHR43765:SF2">
    <property type="entry name" value="2-DEHYDROPANTOATE 2-REDUCTASE"/>
    <property type="match status" value="1"/>
</dbReference>
<evidence type="ECO:0000259" key="12">
    <source>
        <dbReference type="Pfam" id="PF08546"/>
    </source>
</evidence>
<dbReference type="FunFam" id="1.10.1040.10:FF:000017">
    <property type="entry name" value="2-dehydropantoate 2-reductase"/>
    <property type="match status" value="1"/>
</dbReference>
<dbReference type="SUPFAM" id="SSF48179">
    <property type="entry name" value="6-phosphogluconate dehydrogenase C-terminal domain-like"/>
    <property type="match status" value="1"/>
</dbReference>
<comment type="similarity">
    <text evidence="2 10">Belongs to the ketopantoate reductase family.</text>
</comment>
<keyword evidence="6 10" id="KW-0521">NADP</keyword>
<dbReference type="GO" id="GO:0015940">
    <property type="term" value="P:pantothenate biosynthetic process"/>
    <property type="evidence" value="ECO:0007669"/>
    <property type="project" value="UniProtKB-UniPathway"/>
</dbReference>
<dbReference type="InterPro" id="IPR050838">
    <property type="entry name" value="Ketopantoate_reductase"/>
</dbReference>
<comment type="catalytic activity">
    <reaction evidence="9 10">
        <text>(R)-pantoate + NADP(+) = 2-dehydropantoate + NADPH + H(+)</text>
        <dbReference type="Rhea" id="RHEA:16233"/>
        <dbReference type="ChEBI" id="CHEBI:11561"/>
        <dbReference type="ChEBI" id="CHEBI:15378"/>
        <dbReference type="ChEBI" id="CHEBI:15980"/>
        <dbReference type="ChEBI" id="CHEBI:57783"/>
        <dbReference type="ChEBI" id="CHEBI:58349"/>
        <dbReference type="EC" id="1.1.1.169"/>
    </reaction>
</comment>
<evidence type="ECO:0000256" key="9">
    <source>
        <dbReference type="ARBA" id="ARBA00048793"/>
    </source>
</evidence>
<dbReference type="UniPathway" id="UPA00028">
    <property type="reaction ID" value="UER00004"/>
</dbReference>
<dbReference type="GO" id="GO:0008677">
    <property type="term" value="F:2-dehydropantoate 2-reductase activity"/>
    <property type="evidence" value="ECO:0007669"/>
    <property type="project" value="UniProtKB-EC"/>
</dbReference>
<sequence length="307" mass="33666">MTQPLPSRIQIIGSGAIGSLMAANAQRNGIPYSLCPRDPARLTQRLITYSGQSILLSGNMPVADQLGARDILVLPVKVHQLAQAAKQWQTRLSPQTPVLLIHNGMGGFEAVRKELPKQSLYLATTSHGAIKINHHEVKHTGFGRTVLGEAPDNRDSHSGQSELVLETLSRCLQPVTWQQDIMKGLWLKLAVNAVINPLTAIHNVKNGELEKANFKGQISDICHETAAVAQACGMDLPPALLEENVQQVIGKTAANYSSMHQDIWHHRVTEIAAINGYILQQAEKKGIDVPVNTFLYNKVKSMESRYS</sequence>
<dbReference type="EMBL" id="CP031769">
    <property type="protein sequence ID" value="AXR05843.1"/>
    <property type="molecule type" value="Genomic_DNA"/>
</dbReference>
<keyword evidence="14" id="KW-1185">Reference proteome</keyword>
<dbReference type="OrthoDB" id="6530772at2"/>